<keyword evidence="3" id="KW-1185">Reference proteome</keyword>
<evidence type="ECO:0000313" key="2">
    <source>
        <dbReference type="EMBL" id="NXK00977.1"/>
    </source>
</evidence>
<gene>
    <name evidence="2" type="primary">Crocc</name>
    <name evidence="2" type="ORF">CORCON_R15694</name>
</gene>
<dbReference type="EMBL" id="VXAM01002074">
    <property type="protein sequence ID" value="NXK00977.1"/>
    <property type="molecule type" value="Genomic_DNA"/>
</dbReference>
<name>A0A7L0FZ46_CORCN</name>
<accession>A0A7L0FZ46</accession>
<dbReference type="AlphaFoldDB" id="A0A7L0FZ46"/>
<protein>
    <submittedName>
        <fullName evidence="2">CROCC protein</fullName>
    </submittedName>
</protein>
<reference evidence="2 3" key="1">
    <citation type="submission" date="2019-09" db="EMBL/GenBank/DDBJ databases">
        <title>Bird 10,000 Genomes (B10K) Project - Family phase.</title>
        <authorList>
            <person name="Zhang G."/>
        </authorList>
    </citation>
    <scope>NUCLEOTIDE SEQUENCE [LARGE SCALE GENOMIC DNA]</scope>
    <source>
        <strain evidence="2">B10K-DU-011-20</strain>
        <tissue evidence="2">Muscle</tissue>
    </source>
</reference>
<evidence type="ECO:0000313" key="3">
    <source>
        <dbReference type="Proteomes" id="UP000526942"/>
    </source>
</evidence>
<evidence type="ECO:0000256" key="1">
    <source>
        <dbReference type="SAM" id="Coils"/>
    </source>
</evidence>
<dbReference type="OrthoDB" id="3549872at2759"/>
<organism evidence="2 3">
    <name type="scientific">Corythaixoides concolor</name>
    <name type="common">Grey go-away-bird</name>
    <dbReference type="NCBI Taxonomy" id="103956"/>
    <lineage>
        <taxon>Eukaryota</taxon>
        <taxon>Metazoa</taxon>
        <taxon>Chordata</taxon>
        <taxon>Craniata</taxon>
        <taxon>Vertebrata</taxon>
        <taxon>Euteleostomi</taxon>
        <taxon>Archelosauria</taxon>
        <taxon>Archosauria</taxon>
        <taxon>Dinosauria</taxon>
        <taxon>Saurischia</taxon>
        <taxon>Theropoda</taxon>
        <taxon>Coelurosauria</taxon>
        <taxon>Aves</taxon>
        <taxon>Neognathae</taxon>
        <taxon>Neoaves</taxon>
        <taxon>Otidimorphae</taxon>
        <taxon>Musophagiformes</taxon>
        <taxon>Musophagidae</taxon>
        <taxon>Corythaixoides</taxon>
    </lineage>
</organism>
<comment type="caution">
    <text evidence="2">The sequence shown here is derived from an EMBL/GenBank/DDBJ whole genome shotgun (WGS) entry which is preliminary data.</text>
</comment>
<feature type="non-terminal residue" evidence="2">
    <location>
        <position position="116"/>
    </location>
</feature>
<feature type="coiled-coil region" evidence="1">
    <location>
        <begin position="1"/>
        <end position="35"/>
    </location>
</feature>
<proteinExistence type="predicted"/>
<sequence length="116" mass="13481">LGGLQRTLAQAAAELEQQRQEVTGHQEKEQSLAAELRTLWMQAEKMVAAHEQEAKTLHEQAMVATKQWDRALRRAEEARAQLRVVAEAWVAGWRDLLEPPREAWEKREGQEMQWQQ</sequence>
<dbReference type="Proteomes" id="UP000526942">
    <property type="component" value="Unassembled WGS sequence"/>
</dbReference>
<keyword evidence="1" id="KW-0175">Coiled coil</keyword>
<feature type="non-terminal residue" evidence="2">
    <location>
        <position position="1"/>
    </location>
</feature>